<feature type="transmembrane region" description="Helical" evidence="6">
    <location>
        <begin position="363"/>
        <end position="384"/>
    </location>
</feature>
<dbReference type="Proteomes" id="UP001151234">
    <property type="component" value="Unassembled WGS sequence"/>
</dbReference>
<dbReference type="CDD" id="cd13136">
    <property type="entry name" value="MATE_DinF_like"/>
    <property type="match status" value="1"/>
</dbReference>
<accession>A0A9X3ULA4</accession>
<dbReference type="GO" id="GO:0005886">
    <property type="term" value="C:plasma membrane"/>
    <property type="evidence" value="ECO:0007669"/>
    <property type="project" value="TreeGrafter"/>
</dbReference>
<dbReference type="PANTHER" id="PTHR42893">
    <property type="entry name" value="PROTEIN DETOXIFICATION 44, CHLOROPLASTIC-RELATED"/>
    <property type="match status" value="1"/>
</dbReference>
<dbReference type="Pfam" id="PF01554">
    <property type="entry name" value="MatE"/>
    <property type="match status" value="2"/>
</dbReference>
<dbReference type="RefSeq" id="WP_267991761.1">
    <property type="nucleotide sequence ID" value="NZ_JAPJZI010000001.1"/>
</dbReference>
<evidence type="ECO:0000256" key="1">
    <source>
        <dbReference type="ARBA" id="ARBA00004141"/>
    </source>
</evidence>
<evidence type="ECO:0000256" key="3">
    <source>
        <dbReference type="ARBA" id="ARBA00022692"/>
    </source>
</evidence>
<comment type="similarity">
    <text evidence="2">Belongs to the multi antimicrobial extrusion (MATE) (TC 2.A.66.1) family.</text>
</comment>
<proteinExistence type="inferred from homology"/>
<feature type="transmembrane region" description="Helical" evidence="6">
    <location>
        <begin position="54"/>
        <end position="76"/>
    </location>
</feature>
<feature type="transmembrane region" description="Helical" evidence="6">
    <location>
        <begin position="251"/>
        <end position="270"/>
    </location>
</feature>
<organism evidence="7 8">
    <name type="scientific">Hoeflea prorocentri</name>
    <dbReference type="NCBI Taxonomy" id="1922333"/>
    <lineage>
        <taxon>Bacteria</taxon>
        <taxon>Pseudomonadati</taxon>
        <taxon>Pseudomonadota</taxon>
        <taxon>Alphaproteobacteria</taxon>
        <taxon>Hyphomicrobiales</taxon>
        <taxon>Rhizobiaceae</taxon>
        <taxon>Hoeflea</taxon>
    </lineage>
</organism>
<evidence type="ECO:0000256" key="2">
    <source>
        <dbReference type="ARBA" id="ARBA00010199"/>
    </source>
</evidence>
<comment type="caution">
    <text evidence="7">The sequence shown here is derived from an EMBL/GenBank/DDBJ whole genome shotgun (WGS) entry which is preliminary data.</text>
</comment>
<dbReference type="PANTHER" id="PTHR42893:SF46">
    <property type="entry name" value="PROTEIN DETOXIFICATION 44, CHLOROPLASTIC"/>
    <property type="match status" value="1"/>
</dbReference>
<keyword evidence="4 6" id="KW-1133">Transmembrane helix</keyword>
<dbReference type="AlphaFoldDB" id="A0A9X3ULA4"/>
<feature type="transmembrane region" description="Helical" evidence="6">
    <location>
        <begin position="104"/>
        <end position="129"/>
    </location>
</feature>
<dbReference type="GO" id="GO:0015297">
    <property type="term" value="F:antiporter activity"/>
    <property type="evidence" value="ECO:0007669"/>
    <property type="project" value="InterPro"/>
</dbReference>
<comment type="subcellular location">
    <subcellularLocation>
        <location evidence="1">Membrane</location>
        <topology evidence="1">Multi-pass membrane protein</topology>
    </subcellularLocation>
</comment>
<dbReference type="NCBIfam" id="TIGR00797">
    <property type="entry name" value="matE"/>
    <property type="match status" value="1"/>
</dbReference>
<keyword evidence="5 6" id="KW-0472">Membrane</keyword>
<dbReference type="InterPro" id="IPR002528">
    <property type="entry name" value="MATE_fam"/>
</dbReference>
<dbReference type="EMBL" id="JAPJZI010000001">
    <property type="protein sequence ID" value="MDA5400305.1"/>
    <property type="molecule type" value="Genomic_DNA"/>
</dbReference>
<feature type="transmembrane region" description="Helical" evidence="6">
    <location>
        <begin position="141"/>
        <end position="164"/>
    </location>
</feature>
<keyword evidence="3 6" id="KW-0812">Transmembrane</keyword>
<evidence type="ECO:0000256" key="4">
    <source>
        <dbReference type="ARBA" id="ARBA00022989"/>
    </source>
</evidence>
<evidence type="ECO:0000313" key="7">
    <source>
        <dbReference type="EMBL" id="MDA5400305.1"/>
    </source>
</evidence>
<feature type="transmembrane region" description="Helical" evidence="6">
    <location>
        <begin position="198"/>
        <end position="224"/>
    </location>
</feature>
<feature type="transmembrane region" description="Helical" evidence="6">
    <location>
        <begin position="276"/>
        <end position="294"/>
    </location>
</feature>
<gene>
    <name evidence="7" type="ORF">OQ273_17130</name>
</gene>
<keyword evidence="8" id="KW-1185">Reference proteome</keyword>
<feature type="transmembrane region" description="Helical" evidence="6">
    <location>
        <begin position="420"/>
        <end position="439"/>
    </location>
</feature>
<feature type="transmembrane region" description="Helical" evidence="6">
    <location>
        <begin position="323"/>
        <end position="343"/>
    </location>
</feature>
<evidence type="ECO:0000256" key="6">
    <source>
        <dbReference type="SAM" id="Phobius"/>
    </source>
</evidence>
<name>A0A9X3ULA4_9HYPH</name>
<evidence type="ECO:0000313" key="8">
    <source>
        <dbReference type="Proteomes" id="UP001151234"/>
    </source>
</evidence>
<protein>
    <submittedName>
        <fullName evidence="7">MATE family efflux transporter</fullName>
    </submittedName>
</protein>
<feature type="transmembrane region" description="Helical" evidence="6">
    <location>
        <begin position="171"/>
        <end position="192"/>
    </location>
</feature>
<dbReference type="InterPro" id="IPR044644">
    <property type="entry name" value="DinF-like"/>
</dbReference>
<reference evidence="7" key="1">
    <citation type="submission" date="2022-11" db="EMBL/GenBank/DDBJ databases">
        <title>Draft genome sequence of Hoeflea poritis E7-10 and Hoeflea prorocentri PM5-8, separated from scleractinian coral Porites lutea and marine dinoflagellate.</title>
        <authorList>
            <person name="Zhang G."/>
            <person name="Wei Q."/>
            <person name="Cai L."/>
        </authorList>
    </citation>
    <scope>NUCLEOTIDE SEQUENCE</scope>
    <source>
        <strain evidence="7">PM5-8</strain>
    </source>
</reference>
<dbReference type="GO" id="GO:0042910">
    <property type="term" value="F:xenobiotic transmembrane transporter activity"/>
    <property type="evidence" value="ECO:0007669"/>
    <property type="project" value="InterPro"/>
</dbReference>
<evidence type="ECO:0000256" key="5">
    <source>
        <dbReference type="ARBA" id="ARBA00023136"/>
    </source>
</evidence>
<sequence>MTREPEQAGPAQRPFSVSHRLVLSIAVPMTLAYLTTPLLGLVDTAVVGQLGQPALIGGLAVGAIIFDLVFTTFNFLRAATTGLVAQAFGRGDGTEEQAVFWRSLIIGIVSGAMILLLSPLIIVFGLWAMAPGEDVRAATQLYVSVRMVSAPMGLANYAILGFVLGRGEAVAGLLLQTLINGINIVLSIYLGLMLEWGIAGVAWATVIGETVGALVGFTFVVARFDRSVRPSWRRVLDRPSISRLMSLNRDIMIRSFALLAAFALFVRQGAQFGPVTLAANAILMNFFLVAGYYLDGFATAAEQLAGRAIGANYRPAFDRAVRLTLLWGFALASVTTVFFLIFGGMVVDILTVSEDVRAESRLFIVWAALTAVVGVLAFQMDGVFIGATWSNDMRNMMLASLALFGFLVWLLVPMLGNHGLWIALLAFLGARGITLYLILGKRVERAF</sequence>
<feature type="transmembrane region" description="Helical" evidence="6">
    <location>
        <begin position="396"/>
        <end position="414"/>
    </location>
</feature>
<feature type="transmembrane region" description="Helical" evidence="6">
    <location>
        <begin position="21"/>
        <end position="42"/>
    </location>
</feature>